<dbReference type="HOGENOM" id="CLU_2118481_0_0_6"/>
<gene>
    <name evidence="2" type="ORF">IB75_05535</name>
</gene>
<accession>A0A0E2Z322</accession>
<evidence type="ECO:0000313" key="2">
    <source>
        <dbReference type="EMBL" id="KFI20083.1"/>
    </source>
</evidence>
<organism evidence="2 3">
    <name type="scientific">Nitrosococcus oceani C-27</name>
    <dbReference type="NCBI Taxonomy" id="314279"/>
    <lineage>
        <taxon>Bacteria</taxon>
        <taxon>Pseudomonadati</taxon>
        <taxon>Pseudomonadota</taxon>
        <taxon>Gammaproteobacteria</taxon>
        <taxon>Chromatiales</taxon>
        <taxon>Chromatiaceae</taxon>
        <taxon>Nitrosococcus</taxon>
    </lineage>
</organism>
<dbReference type="AlphaFoldDB" id="A0A0E2Z322"/>
<protein>
    <submittedName>
        <fullName evidence="2">Uncharacterized protein</fullName>
    </submittedName>
</protein>
<keyword evidence="1" id="KW-0812">Transmembrane</keyword>
<reference evidence="2 3" key="1">
    <citation type="submission" date="2014-07" db="EMBL/GenBank/DDBJ databases">
        <title>Comparative analysis of Nitrosococcus oceani genome inventories of strains from Pacific and Atlantic gyres.</title>
        <authorList>
            <person name="Lim C.K."/>
            <person name="Wang L."/>
            <person name="Sayavedra-Soto L.A."/>
            <person name="Klotz M.G."/>
        </authorList>
    </citation>
    <scope>NUCLEOTIDE SEQUENCE [LARGE SCALE GENOMIC DNA]</scope>
    <source>
        <strain evidence="2 3">C-27</strain>
    </source>
</reference>
<dbReference type="OrthoDB" id="5772707at2"/>
<feature type="transmembrane region" description="Helical" evidence="1">
    <location>
        <begin position="82"/>
        <end position="102"/>
    </location>
</feature>
<comment type="caution">
    <text evidence="2">The sequence shown here is derived from an EMBL/GenBank/DDBJ whole genome shotgun (WGS) entry which is preliminary data.</text>
</comment>
<proteinExistence type="predicted"/>
<feature type="transmembrane region" description="Helical" evidence="1">
    <location>
        <begin position="33"/>
        <end position="51"/>
    </location>
</feature>
<name>A0A0E2Z322_9GAMM</name>
<keyword evidence="1" id="KW-0472">Membrane</keyword>
<sequence>MDKIFYLTIVIAVIGITYLAYQRPEKYERLFNSLQVITFITYACLSIWNTALTKAFVTLTPFIKEGDLRNANATLEVLQIPWLPLHIIMGSLFVYFLFLSFLPRIRQEKKKRKA</sequence>
<evidence type="ECO:0000313" key="3">
    <source>
        <dbReference type="Proteomes" id="UP000028839"/>
    </source>
</evidence>
<keyword evidence="1" id="KW-1133">Transmembrane helix</keyword>
<feature type="transmembrane region" description="Helical" evidence="1">
    <location>
        <begin position="6"/>
        <end position="21"/>
    </location>
</feature>
<dbReference type="Proteomes" id="UP000028839">
    <property type="component" value="Unassembled WGS sequence"/>
</dbReference>
<evidence type="ECO:0000256" key="1">
    <source>
        <dbReference type="SAM" id="Phobius"/>
    </source>
</evidence>
<dbReference type="EMBL" id="JPGN01000029">
    <property type="protein sequence ID" value="KFI20083.1"/>
    <property type="molecule type" value="Genomic_DNA"/>
</dbReference>